<dbReference type="InterPro" id="IPR003125">
    <property type="entry name" value="WSN"/>
</dbReference>
<dbReference type="Proteomes" id="UP000008281">
    <property type="component" value="Unassembled WGS sequence"/>
</dbReference>
<organism evidence="2">
    <name type="scientific">Caenorhabditis remanei</name>
    <name type="common">Caenorhabditis vulgaris</name>
    <dbReference type="NCBI Taxonomy" id="31234"/>
    <lineage>
        <taxon>Eukaryota</taxon>
        <taxon>Metazoa</taxon>
        <taxon>Ecdysozoa</taxon>
        <taxon>Nematoda</taxon>
        <taxon>Chromadorea</taxon>
        <taxon>Rhabditida</taxon>
        <taxon>Rhabditina</taxon>
        <taxon>Rhabditomorpha</taxon>
        <taxon>Rhabditoidea</taxon>
        <taxon>Rhabditidae</taxon>
        <taxon>Peloderinae</taxon>
        <taxon>Caenorhabditis</taxon>
    </lineage>
</organism>
<dbReference type="OrthoDB" id="10253954at2759"/>
<dbReference type="CDD" id="cd00047">
    <property type="entry name" value="PTPc"/>
    <property type="match status" value="1"/>
</dbReference>
<dbReference type="Gene3D" id="3.90.190.10">
    <property type="entry name" value="Protein tyrosine phosphatase superfamily"/>
    <property type="match status" value="1"/>
</dbReference>
<proteinExistence type="predicted"/>
<dbReference type="InterPro" id="IPR000387">
    <property type="entry name" value="Tyr_Pase_dom"/>
</dbReference>
<reference evidence="1" key="1">
    <citation type="submission" date="2007-07" db="EMBL/GenBank/DDBJ databases">
        <title>PCAP assembly of the Caenorhabditis remanei genome.</title>
        <authorList>
            <consortium name="The Caenorhabditis remanei Sequencing Consortium"/>
            <person name="Wilson R.K."/>
        </authorList>
    </citation>
    <scope>NUCLEOTIDE SEQUENCE [LARGE SCALE GENOMIC DNA]</scope>
    <source>
        <strain evidence="1">PB4641</strain>
    </source>
</reference>
<dbReference type="eggNOG" id="ENOG502QR81">
    <property type="taxonomic scope" value="Eukaryota"/>
</dbReference>
<keyword evidence="2" id="KW-1185">Reference proteome</keyword>
<dbReference type="PROSITE" id="PS50056">
    <property type="entry name" value="TYR_PHOSPHATASE_2"/>
    <property type="match status" value="1"/>
</dbReference>
<dbReference type="InterPro" id="IPR029021">
    <property type="entry name" value="Prot-tyrosine_phosphatase-like"/>
</dbReference>
<dbReference type="PROSITE" id="PS50055">
    <property type="entry name" value="TYR_PHOSPHATASE_PTP"/>
    <property type="match status" value="1"/>
</dbReference>
<name>E3NAH2_CAERE</name>
<dbReference type="GO" id="GO:0004725">
    <property type="term" value="F:protein tyrosine phosphatase activity"/>
    <property type="evidence" value="ECO:0007669"/>
    <property type="project" value="InterPro"/>
</dbReference>
<dbReference type="AlphaFoldDB" id="E3NAH2"/>
<protein>
    <submittedName>
        <fullName evidence="1">Uncharacterized protein</fullName>
    </submittedName>
</protein>
<accession>E3NAH2</accession>
<dbReference type="PANTHER" id="PTHR32525:SF1">
    <property type="entry name" value="DOMAIN OF UNKNOWN FUNCTION WSN DOMAIN-CONTAINING PROTEIN-RELATED"/>
    <property type="match status" value="1"/>
</dbReference>
<dbReference type="InterPro" id="IPR016130">
    <property type="entry name" value="Tyr_Pase_AS"/>
</dbReference>
<evidence type="ECO:0000313" key="2">
    <source>
        <dbReference type="Proteomes" id="UP000008281"/>
    </source>
</evidence>
<dbReference type="SMART" id="SM00404">
    <property type="entry name" value="PTPc_motif"/>
    <property type="match status" value="1"/>
</dbReference>
<dbReference type="SMART" id="SM00453">
    <property type="entry name" value="WSN"/>
    <property type="match status" value="1"/>
</dbReference>
<dbReference type="Pfam" id="PF00102">
    <property type="entry name" value="Y_phosphatase"/>
    <property type="match status" value="1"/>
</dbReference>
<dbReference type="PROSITE" id="PS00383">
    <property type="entry name" value="TYR_PHOSPHATASE_1"/>
    <property type="match status" value="1"/>
</dbReference>
<dbReference type="InterPro" id="IPR003595">
    <property type="entry name" value="Tyr_Pase_cat"/>
</dbReference>
<dbReference type="SUPFAM" id="SSF52799">
    <property type="entry name" value="(Phosphotyrosine protein) phosphatases II"/>
    <property type="match status" value="1"/>
</dbReference>
<dbReference type="HOGENOM" id="CLU_002807_0_0_1"/>
<dbReference type="Pfam" id="PF02206">
    <property type="entry name" value="WSN"/>
    <property type="match status" value="1"/>
</dbReference>
<dbReference type="PRINTS" id="PR00700">
    <property type="entry name" value="PRTYPHPHTASE"/>
</dbReference>
<evidence type="ECO:0000313" key="1">
    <source>
        <dbReference type="EMBL" id="EFO91090.1"/>
    </source>
</evidence>
<dbReference type="EMBL" id="DS268575">
    <property type="protein sequence ID" value="EFO91090.1"/>
    <property type="molecule type" value="Genomic_DNA"/>
</dbReference>
<dbReference type="SMART" id="SM00194">
    <property type="entry name" value="PTPc"/>
    <property type="match status" value="1"/>
</dbReference>
<sequence length="1185" mass="135625">MLQNKTTISELATSSDYHSNHFDTWYVGFMILNKVGLLLSASDASVQSDDLHNVVSDVSAASYSSNSSNQNWTTENDGSTINFIYDKEFVHGDMITRIKRDANNEFLDNVAVVSHIVSGIALQHSLINNGSLVEMFVGELLKFGNFSISDVVGFNISKIETYIDSIKGVRGSFNTNSLKFEETALSYDEVRNESESIRDFLNSSKSDRYFGDIEIAMKMDLGKLDTLKTSIDHLISEFKALKIDLSETTALRDTIQKFDDLKASVGSLKPLESLRNGTEIFTDFVKILKLASDRENLQSVTIKRAELDTFHSHMNLIQQMMRENNSINNEISKLKSFSANFASETTKSSFGFQYGLDDVKMLMEDVKHPWLVNMTGDLSYRLYRLSDGFRPLFVLTKQMIRLKEKLKKLSSVDTFPSLTHFDQIQKKLLSPSSLKLIDVVEKYKACTGFPISQNFKEKISNISRDAKIVERGITSLIVAVKTTSKIDLKSMFHNVEKNNRSIIVHQDLALLKTLYASVDRMRLSEALASLQNSRQIISAFRQNATGELAYHSCIHKLKTGSEQLVQLIQAIQKIRDVDEKMISNAENGVSIISEVIEELSGIRKRFKNMKKGKWQEFLNMMRDSEAYSENIFQTLKCLREANSLIELRASIAGLESIGSSVEMETREIGKLDDGKRITKQWGDHEKDMDQLNDAIREIKLFYDFLNISKATTIAEYGVPILGMLHFPDVGMNSREKSEAIGELFEGVILDPKTRFELETNQKIFDELALLDLQFSSHRHDFNATPEAFREFGVFLKLFLEIEEVSYTIIIFSCAVALVVLAIAMFVYVKFYYLPNRIPKIHAGVMRWIKREFPKNAKIALKIHEDIMRMMEAPIEHDQLFSYAKLDPGKHRNPHIFCNPENRVLIYPKDPRDSRVHGNCIRTRKKEFVATQGPIGDELMGGFQYKNERGELVLVDYVDTREDFLTMLVERKVEKTVMLCDFVENGIPQCGVYFIKELGGVIVIGRFTVTTMTVDSILNGNGSKRVLKITEKGKPEVLLDHYQYLAWLDQDIPNGHEDMYRLMNMVNKSNKPIVVHCSAGVGRTTAFIALHYLTAEVALCETTSFTEFATDLNMKRWRALQTVHQSYWVQAGVVYKTLRDRKLRMKYYKKYMKRFEEMKKWEVEREELARKERASHVAIQMPDETE</sequence>
<gene>
    <name evidence="1" type="ORF">CRE_30426</name>
</gene>
<dbReference type="PANTHER" id="PTHR32525">
    <property type="entry name" value="PROTEIN-TYROSINE-PHOSPHATASE"/>
    <property type="match status" value="1"/>
</dbReference>
<dbReference type="InterPro" id="IPR000242">
    <property type="entry name" value="PTP_cat"/>
</dbReference>